<proteinExistence type="predicted"/>
<gene>
    <name evidence="1" type="ORF">DMP03_12235</name>
</gene>
<accession>A0A5N5U3N4</accession>
<organism evidence="1 2">
    <name type="scientific">Halosegnis rubeus</name>
    <dbReference type="NCBI Taxonomy" id="2212850"/>
    <lineage>
        <taxon>Archaea</taxon>
        <taxon>Methanobacteriati</taxon>
        <taxon>Methanobacteriota</taxon>
        <taxon>Stenosarchaea group</taxon>
        <taxon>Halobacteria</taxon>
        <taxon>Halobacteriales</taxon>
        <taxon>Natronomonadaceae</taxon>
        <taxon>Halosegnis</taxon>
    </lineage>
</organism>
<evidence type="ECO:0000313" key="2">
    <source>
        <dbReference type="Proteomes" id="UP000326302"/>
    </source>
</evidence>
<protein>
    <submittedName>
        <fullName evidence="1">Uncharacterized protein</fullName>
    </submittedName>
</protein>
<dbReference type="EMBL" id="QJOW01000006">
    <property type="protein sequence ID" value="KAB7513163.1"/>
    <property type="molecule type" value="Genomic_DNA"/>
</dbReference>
<evidence type="ECO:0000313" key="1">
    <source>
        <dbReference type="EMBL" id="KAB7513163.1"/>
    </source>
</evidence>
<reference evidence="1 2" key="1">
    <citation type="submission" date="2019-10" db="EMBL/GenBank/DDBJ databases">
        <title>Unraveling microbial dark matter from salterns through culturing: the case of the genus Halosegnis.</title>
        <authorList>
            <person name="Duran-Viseras A."/>
            <person name="Andrei A.-S."/>
            <person name="Vera-Gargallo B."/>
            <person name="Ghai R."/>
            <person name="Sanchez-Porro C."/>
            <person name="Ventosa A."/>
        </authorList>
    </citation>
    <scope>NUCLEOTIDE SEQUENCE [LARGE SCALE GENOMIC DNA]</scope>
    <source>
        <strain evidence="1 2">F17-44</strain>
        <plasmid evidence="1">unnamed2</plasmid>
    </source>
</reference>
<keyword evidence="1" id="KW-0614">Plasmid</keyword>
<geneLocation type="plasmid" evidence="1">
    <name>unnamed2</name>
</geneLocation>
<sequence length="295" mass="33714">MSILDEWIQEAGSVSWSEWEEIRVRYMEKIGLDTRDLNYYVPQHPAMEGHFRNWLRLLPTDTVPRLRGATDFESELESVIDEIYALMESSVDGELRALVEVIDPPEDLPSVDPVLGQRAYLRNQIVLQLRGDVNLTKIKHGENTPPSEPTITPPERSALIFVERRNECNCQDTLIFKIDDPGTLFGSRYGDSTLMFDALWRTDVEPDQIMYNEAFDTEGSSWAKTSPPDHPISFRSTDQRNRPQFFRVQEPANHYGDAWGDITEMVAIGNSPGGREEEEFVYDAGSIDWQVTVGI</sequence>
<name>A0A5N5U3N4_9EURY</name>
<dbReference type="AlphaFoldDB" id="A0A5N5U3N4"/>
<dbReference type="RefSeq" id="WP_152120836.1">
    <property type="nucleotide sequence ID" value="NZ_QJOW01000006.1"/>
</dbReference>
<dbReference type="Proteomes" id="UP000326302">
    <property type="component" value="Unassembled WGS sequence"/>
</dbReference>
<comment type="caution">
    <text evidence="1">The sequence shown here is derived from an EMBL/GenBank/DDBJ whole genome shotgun (WGS) entry which is preliminary data.</text>
</comment>